<reference evidence="1" key="1">
    <citation type="submission" date="2018-02" db="EMBL/GenBank/DDBJ databases">
        <title>Rhizophora mucronata_Transcriptome.</title>
        <authorList>
            <person name="Meera S.P."/>
            <person name="Sreeshan A."/>
            <person name="Augustine A."/>
        </authorList>
    </citation>
    <scope>NUCLEOTIDE SEQUENCE</scope>
    <source>
        <tissue evidence="1">Leaf</tissue>
    </source>
</reference>
<evidence type="ECO:0000313" key="1">
    <source>
        <dbReference type="EMBL" id="MBX69098.1"/>
    </source>
</evidence>
<accession>A0A2P2QQ81</accession>
<name>A0A2P2QQ81_RHIMU</name>
<proteinExistence type="predicted"/>
<dbReference type="EMBL" id="GGEC01088614">
    <property type="protein sequence ID" value="MBX69098.1"/>
    <property type="molecule type" value="Transcribed_RNA"/>
</dbReference>
<sequence>MEKLTGRNKPTMFGKFTKAEENLKQATNVPKQEKEHMGAVWQQCAAISLPFRTTN</sequence>
<protein>
    <submittedName>
        <fullName evidence="1">Uncharacterized protein</fullName>
    </submittedName>
</protein>
<dbReference type="AlphaFoldDB" id="A0A2P2QQ81"/>
<organism evidence="1">
    <name type="scientific">Rhizophora mucronata</name>
    <name type="common">Asiatic mangrove</name>
    <dbReference type="NCBI Taxonomy" id="61149"/>
    <lineage>
        <taxon>Eukaryota</taxon>
        <taxon>Viridiplantae</taxon>
        <taxon>Streptophyta</taxon>
        <taxon>Embryophyta</taxon>
        <taxon>Tracheophyta</taxon>
        <taxon>Spermatophyta</taxon>
        <taxon>Magnoliopsida</taxon>
        <taxon>eudicotyledons</taxon>
        <taxon>Gunneridae</taxon>
        <taxon>Pentapetalae</taxon>
        <taxon>rosids</taxon>
        <taxon>fabids</taxon>
        <taxon>Malpighiales</taxon>
        <taxon>Rhizophoraceae</taxon>
        <taxon>Rhizophora</taxon>
    </lineage>
</organism>